<feature type="domain" description="HTH lysR-type" evidence="5">
    <location>
        <begin position="1"/>
        <end position="58"/>
    </location>
</feature>
<dbReference type="Proteomes" id="UP000255265">
    <property type="component" value="Unassembled WGS sequence"/>
</dbReference>
<comment type="similarity">
    <text evidence="1">Belongs to the LysR transcriptional regulatory family.</text>
</comment>
<dbReference type="Gene3D" id="3.40.190.290">
    <property type="match status" value="1"/>
</dbReference>
<dbReference type="GO" id="GO:0010628">
    <property type="term" value="P:positive regulation of gene expression"/>
    <property type="evidence" value="ECO:0007669"/>
    <property type="project" value="TreeGrafter"/>
</dbReference>
<keyword evidence="4" id="KW-0804">Transcription</keyword>
<dbReference type="RefSeq" id="WP_170159471.1">
    <property type="nucleotide sequence ID" value="NZ_QQAV01000016.1"/>
</dbReference>
<dbReference type="InterPro" id="IPR005119">
    <property type="entry name" value="LysR_subst-bd"/>
</dbReference>
<evidence type="ECO:0000256" key="3">
    <source>
        <dbReference type="ARBA" id="ARBA00023125"/>
    </source>
</evidence>
<accession>A0A370F538</accession>
<evidence type="ECO:0000313" key="6">
    <source>
        <dbReference type="EMBL" id="RDI17740.1"/>
    </source>
</evidence>
<dbReference type="AlphaFoldDB" id="A0A370F538"/>
<dbReference type="PANTHER" id="PTHR30427:SF1">
    <property type="entry name" value="TRANSCRIPTIONAL ACTIVATOR PROTEIN LYSR"/>
    <property type="match status" value="1"/>
</dbReference>
<name>A0A370F538_9BURK</name>
<dbReference type="GO" id="GO:0043565">
    <property type="term" value="F:sequence-specific DNA binding"/>
    <property type="evidence" value="ECO:0007669"/>
    <property type="project" value="TreeGrafter"/>
</dbReference>
<dbReference type="Pfam" id="PF03466">
    <property type="entry name" value="LysR_substrate"/>
    <property type="match status" value="1"/>
</dbReference>
<evidence type="ECO:0000256" key="2">
    <source>
        <dbReference type="ARBA" id="ARBA00023015"/>
    </source>
</evidence>
<keyword evidence="2" id="KW-0805">Transcription regulation</keyword>
<reference evidence="6 7" key="1">
    <citation type="submission" date="2018-07" db="EMBL/GenBank/DDBJ databases">
        <title>Genomic Encyclopedia of Type Strains, Phase IV (KMG-IV): sequencing the most valuable type-strain genomes for metagenomic binning, comparative biology and taxonomic classification.</title>
        <authorList>
            <person name="Goeker M."/>
        </authorList>
    </citation>
    <scope>NUCLEOTIDE SEQUENCE [LARGE SCALE GENOMIC DNA]</scope>
    <source>
        <strain evidence="6 7">DSM 21352</strain>
    </source>
</reference>
<dbReference type="PANTHER" id="PTHR30427">
    <property type="entry name" value="TRANSCRIPTIONAL ACTIVATOR PROTEIN LYSR"/>
    <property type="match status" value="1"/>
</dbReference>
<evidence type="ECO:0000256" key="4">
    <source>
        <dbReference type="ARBA" id="ARBA00023163"/>
    </source>
</evidence>
<evidence type="ECO:0000256" key="1">
    <source>
        <dbReference type="ARBA" id="ARBA00009437"/>
    </source>
</evidence>
<keyword evidence="3 6" id="KW-0238">DNA-binding</keyword>
<dbReference type="PRINTS" id="PR00039">
    <property type="entry name" value="HTHLYSR"/>
</dbReference>
<dbReference type="PROSITE" id="PS50931">
    <property type="entry name" value="HTH_LYSR"/>
    <property type="match status" value="1"/>
</dbReference>
<dbReference type="GO" id="GO:0003700">
    <property type="term" value="F:DNA-binding transcription factor activity"/>
    <property type="evidence" value="ECO:0007669"/>
    <property type="project" value="InterPro"/>
</dbReference>
<dbReference type="Gene3D" id="1.10.10.10">
    <property type="entry name" value="Winged helix-like DNA-binding domain superfamily/Winged helix DNA-binding domain"/>
    <property type="match status" value="1"/>
</dbReference>
<dbReference type="Pfam" id="PF00126">
    <property type="entry name" value="HTH_1"/>
    <property type="match status" value="1"/>
</dbReference>
<dbReference type="EMBL" id="QQAV01000016">
    <property type="protein sequence ID" value="RDI17740.1"/>
    <property type="molecule type" value="Genomic_DNA"/>
</dbReference>
<proteinExistence type="inferred from homology"/>
<dbReference type="SUPFAM" id="SSF46785">
    <property type="entry name" value="Winged helix' DNA-binding domain"/>
    <property type="match status" value="1"/>
</dbReference>
<comment type="caution">
    <text evidence="6">The sequence shown here is derived from an EMBL/GenBank/DDBJ whole genome shotgun (WGS) entry which is preliminary data.</text>
</comment>
<organism evidence="6 7">
    <name type="scientific">Pseudacidovorax intermedius</name>
    <dbReference type="NCBI Taxonomy" id="433924"/>
    <lineage>
        <taxon>Bacteria</taxon>
        <taxon>Pseudomonadati</taxon>
        <taxon>Pseudomonadota</taxon>
        <taxon>Betaproteobacteria</taxon>
        <taxon>Burkholderiales</taxon>
        <taxon>Comamonadaceae</taxon>
        <taxon>Pseudacidovorax</taxon>
    </lineage>
</organism>
<keyword evidence="7" id="KW-1185">Reference proteome</keyword>
<evidence type="ECO:0000259" key="5">
    <source>
        <dbReference type="PROSITE" id="PS50931"/>
    </source>
</evidence>
<evidence type="ECO:0000313" key="7">
    <source>
        <dbReference type="Proteomes" id="UP000255265"/>
    </source>
</evidence>
<dbReference type="InterPro" id="IPR036390">
    <property type="entry name" value="WH_DNA-bd_sf"/>
</dbReference>
<dbReference type="SUPFAM" id="SSF53850">
    <property type="entry name" value="Periplasmic binding protein-like II"/>
    <property type="match status" value="1"/>
</dbReference>
<sequence length="298" mass="32330">MNLRQIEVFRAVMSAGSITGAARLLHVSQPGVSRLVRHLELQLGVALFERRNGRLFATPEARALQVEVDKVYRGVRHVQDVAQHLRFGAHATLRVLSSANTALELVPRATARLLARFPDAQVGFEALPTREIVKLLVAEDADLAVSSAPLEHPVLDLREIGQWRLMCALAPGHRLLAAPVFDFDAALRERLVLYSPEAPQSQVIDRWLAERDIVPRRAVEVRSGHAACAMAASGAGVAFVDDLSARSFAPGRLVLVPVPQAPAFPLLAASNTHRPLSTLGQAFMQLLDEEFAALAAPG</sequence>
<dbReference type="InterPro" id="IPR036388">
    <property type="entry name" value="WH-like_DNA-bd_sf"/>
</dbReference>
<gene>
    <name evidence="6" type="ORF">DFR41_11667</name>
</gene>
<dbReference type="InterPro" id="IPR000847">
    <property type="entry name" value="LysR_HTH_N"/>
</dbReference>
<dbReference type="GO" id="GO:0009089">
    <property type="term" value="P:lysine biosynthetic process via diaminopimelate"/>
    <property type="evidence" value="ECO:0007669"/>
    <property type="project" value="TreeGrafter"/>
</dbReference>
<protein>
    <submittedName>
        <fullName evidence="6">DNA-binding transcriptional LysR family regulator</fullName>
    </submittedName>
</protein>